<accession>A0A5N8VSM6</accession>
<evidence type="ECO:0000256" key="4">
    <source>
        <dbReference type="ARBA" id="ARBA00023277"/>
    </source>
</evidence>
<dbReference type="SUPFAM" id="SSF51658">
    <property type="entry name" value="Xylose isomerase-like"/>
    <property type="match status" value="1"/>
</dbReference>
<evidence type="ECO:0000313" key="5">
    <source>
        <dbReference type="EMBL" id="MPY38261.1"/>
    </source>
</evidence>
<evidence type="ECO:0000313" key="6">
    <source>
        <dbReference type="Proteomes" id="UP000325849"/>
    </source>
</evidence>
<dbReference type="EMBL" id="VJZD01000475">
    <property type="protein sequence ID" value="MPY38261.1"/>
    <property type="molecule type" value="Genomic_DNA"/>
</dbReference>
<dbReference type="AlphaFoldDB" id="A0A5N8VSM6"/>
<keyword evidence="6" id="KW-1185">Reference proteome</keyword>
<keyword evidence="4" id="KW-0119">Carbohydrate metabolism</keyword>
<dbReference type="InterPro" id="IPR036237">
    <property type="entry name" value="Xyl_isomerase-like_sf"/>
</dbReference>
<organism evidence="5 6">
    <name type="scientific">Streptomyces adustus</name>
    <dbReference type="NCBI Taxonomy" id="1609272"/>
    <lineage>
        <taxon>Bacteria</taxon>
        <taxon>Bacillati</taxon>
        <taxon>Actinomycetota</taxon>
        <taxon>Actinomycetes</taxon>
        <taxon>Kitasatosporales</taxon>
        <taxon>Streptomycetaceae</taxon>
        <taxon>Streptomyces</taxon>
    </lineage>
</organism>
<evidence type="ECO:0000256" key="1">
    <source>
        <dbReference type="ARBA" id="ARBA00018232"/>
    </source>
</evidence>
<evidence type="ECO:0000256" key="3">
    <source>
        <dbReference type="ARBA" id="ARBA00023235"/>
    </source>
</evidence>
<comment type="caution">
    <text evidence="5">The sequence shown here is derived from an EMBL/GenBank/DDBJ whole genome shotgun (WGS) entry which is preliminary data.</text>
</comment>
<keyword evidence="3 5" id="KW-0413">Isomerase</keyword>
<gene>
    <name evidence="5" type="ORF">FNH09_45775</name>
</gene>
<dbReference type="GO" id="GO:0046872">
    <property type="term" value="F:metal ion binding"/>
    <property type="evidence" value="ECO:0007669"/>
    <property type="project" value="UniProtKB-KW"/>
</dbReference>
<dbReference type="InterPro" id="IPR001998">
    <property type="entry name" value="Xylose_isomerase"/>
</dbReference>
<evidence type="ECO:0000256" key="2">
    <source>
        <dbReference type="ARBA" id="ARBA00022723"/>
    </source>
</evidence>
<feature type="non-terminal residue" evidence="5">
    <location>
        <position position="54"/>
    </location>
</feature>
<keyword evidence="2" id="KW-0479">Metal-binding</keyword>
<reference evidence="5 6" key="1">
    <citation type="submission" date="2019-07" db="EMBL/GenBank/DDBJ databases">
        <title>New species of Amycolatopsis and Streptomyces.</title>
        <authorList>
            <person name="Duangmal K."/>
            <person name="Teo W.F.A."/>
            <person name="Lipun K."/>
        </authorList>
    </citation>
    <scope>NUCLEOTIDE SEQUENCE [LARGE SCALE GENOMIC DNA]</scope>
    <source>
        <strain evidence="5 6">NBRC 109810</strain>
    </source>
</reference>
<sequence>MSYQPTPEDRFTFGLWTVGWQGRDPFGDATRPALDPVETVQRLAELGAYGVTFH</sequence>
<protein>
    <recommendedName>
        <fullName evidence="1">Xylose isomerase</fullName>
    </recommendedName>
</protein>
<dbReference type="GO" id="GO:0009045">
    <property type="term" value="F:xylose isomerase activity"/>
    <property type="evidence" value="ECO:0007669"/>
    <property type="project" value="InterPro"/>
</dbReference>
<dbReference type="Proteomes" id="UP000325849">
    <property type="component" value="Unassembled WGS sequence"/>
</dbReference>
<proteinExistence type="predicted"/>
<dbReference type="PROSITE" id="PS51415">
    <property type="entry name" value="XYLOSE_ISOMERASE"/>
    <property type="match status" value="1"/>
</dbReference>
<dbReference type="GO" id="GO:0005975">
    <property type="term" value="P:carbohydrate metabolic process"/>
    <property type="evidence" value="ECO:0007669"/>
    <property type="project" value="InterPro"/>
</dbReference>
<name>A0A5N8VSM6_9ACTN</name>
<dbReference type="Gene3D" id="3.20.20.150">
    <property type="entry name" value="Divalent-metal-dependent TIM barrel enzymes"/>
    <property type="match status" value="1"/>
</dbReference>